<evidence type="ECO:0000256" key="1">
    <source>
        <dbReference type="ARBA" id="ARBA00004323"/>
    </source>
</evidence>
<dbReference type="Pfam" id="PF03071">
    <property type="entry name" value="GNT-I"/>
    <property type="match status" value="1"/>
</dbReference>
<gene>
    <name evidence="14" type="ORF">Hamer_G013959</name>
</gene>
<sequence length="559" mass="63282">MKRFSLVSACRNVGSIGITVFIGFGLYGIYEFFFGSLPVHTVEFYQENTTVPFPFQDHGERIVSQYMQIGEILPNCGVNYVCPHDHFPVHVYSGKSKDDMPKICVSGKYVIQKDINNGGRGMNLVVVDSYRMKPVNARRFDTYAMDSSEMELFLMRSSQVQNLQFRGQWYMISQRGMKGFSPYEILKASKGGLWSPIDEHLCVPHQLKGRIIMPDPKVMQNNARTKFCEQHSYISDFCSVDQRNMPLKPAMLTNRQLVGSAMFMTPIMVVAGMSLSSLTLSLETLLSQPGIQPRYVVVVYNPELIKDVAQLCQLFGFNAKATSVKEYHRIMAVVFETAHALFPGSSYVTVLEEGLLLAPDFMAYTASVLPLLYDPTILAVSAWNPNGFPNVSSRPDIVYRVEDFPGQAFTIRMATYIKELKPNMKQCCNKRNADTLTAERYENRLMELLNSSHAHMVKLSKEAVVKCATTESFSNLKLVFDDKQAVYVVPYKELDLTGYGGMKLLCRCFGLFYEEHSTPRGLHRGMLRFSMKGNDIIFLSNKNQHFLMPHYNGTSLGLP</sequence>
<evidence type="ECO:0000256" key="9">
    <source>
        <dbReference type="ARBA" id="ARBA00022989"/>
    </source>
</evidence>
<keyword evidence="6 13" id="KW-0812">Transmembrane</keyword>
<protein>
    <recommendedName>
        <fullName evidence="13">Alpha-1,3-mannosyl-glycoprotein 2-beta-N-acetylglucosaminyltransferase</fullName>
        <shortName evidence="13">GNT-I</shortName>
        <shortName evidence="13">GlcNAc-T I</shortName>
        <ecNumber evidence="13">2.4.1.101</ecNumber>
    </recommendedName>
    <alternativeName>
        <fullName evidence="13">N-glycosyl-oligosaccharide-glycoprotein N-acetylglucosaminyltransferase I</fullName>
    </alternativeName>
</protein>
<evidence type="ECO:0000256" key="13">
    <source>
        <dbReference type="RuleBase" id="RU368119"/>
    </source>
</evidence>
<dbReference type="GO" id="GO:0000139">
    <property type="term" value="C:Golgi membrane"/>
    <property type="evidence" value="ECO:0007669"/>
    <property type="project" value="UniProtKB-SubCell"/>
</dbReference>
<dbReference type="PANTHER" id="PTHR46396">
    <property type="entry name" value="PROTEIN O-LINKED-MANNOSE BETA-1,2-N-ACETYLGLUCOSAMINYLTRANSFERASE 1"/>
    <property type="match status" value="1"/>
</dbReference>
<evidence type="ECO:0000256" key="3">
    <source>
        <dbReference type="ARBA" id="ARBA00006492"/>
    </source>
</evidence>
<evidence type="ECO:0000256" key="5">
    <source>
        <dbReference type="ARBA" id="ARBA00022679"/>
    </source>
</evidence>
<evidence type="ECO:0000256" key="10">
    <source>
        <dbReference type="ARBA" id="ARBA00023034"/>
    </source>
</evidence>
<reference evidence="14" key="1">
    <citation type="journal article" date="2021" name="Sci. Adv.">
        <title>The American lobster genome reveals insights on longevity, neural, and immune adaptations.</title>
        <authorList>
            <person name="Polinski J.M."/>
            <person name="Zimin A.V."/>
            <person name="Clark K.F."/>
            <person name="Kohn A.B."/>
            <person name="Sadowski N."/>
            <person name="Timp W."/>
            <person name="Ptitsyn A."/>
            <person name="Khanna P."/>
            <person name="Romanova D.Y."/>
            <person name="Williams P."/>
            <person name="Greenwood S.J."/>
            <person name="Moroz L.L."/>
            <person name="Walt D.R."/>
            <person name="Bodnar A.G."/>
        </authorList>
    </citation>
    <scope>NUCLEOTIDE SEQUENCE</scope>
    <source>
        <strain evidence="14">GMGI-L3</strain>
    </source>
</reference>
<dbReference type="EC" id="2.4.1.101" evidence="13"/>
<evidence type="ECO:0000256" key="7">
    <source>
        <dbReference type="ARBA" id="ARBA00022723"/>
    </source>
</evidence>
<keyword evidence="10 13" id="KW-0333">Golgi apparatus</keyword>
<comment type="cofactor">
    <cofactor evidence="13">
        <name>Mn(2+)</name>
        <dbReference type="ChEBI" id="CHEBI:29035"/>
    </cofactor>
    <text evidence="13">The cofactor is mostly bound to the substrate.</text>
</comment>
<proteinExistence type="inferred from homology"/>
<evidence type="ECO:0000313" key="15">
    <source>
        <dbReference type="Proteomes" id="UP000747542"/>
    </source>
</evidence>
<dbReference type="Proteomes" id="UP000747542">
    <property type="component" value="Unassembled WGS sequence"/>
</dbReference>
<keyword evidence="12 13" id="KW-0464">Manganese</keyword>
<dbReference type="AlphaFoldDB" id="A0A8J5MRK4"/>
<comment type="catalytic activity">
    <reaction evidence="13">
        <text>N(4)-(alpha-D-Man-(1-&gt;3)-[alpha-D-Man-(1-&gt;3)-[alpha-D-Man-(1-&gt;6)]-alpha-D-Man-(1-&gt;6)]-beta-D-Man-(1-&gt;4)-beta-D-GlcNAc-(1-&gt;4)-beta-D-GlcNAc)-L-asparaginyl-[protein] (N-glucan mannose isomer 5A1,2) + UDP-N-acetyl-alpha-D-glucosamine = N(4)-{beta-D-GlcNAc-(1-&gt;2)-alpha-D-Man-(1-&gt;3)-[alpha-D-Man-(1-&gt;3)-[alpha-D-Man-(1-&gt;6)]-alpha-D-Man-(1-&gt;6)]-beta-D-Man-(1-&gt;4)-beta-D-GlcNAc-(1-&gt;4)-beta-D-GlcNAc}-L-asparaginyl-[protein] + UDP + H(+)</text>
        <dbReference type="Rhea" id="RHEA:11456"/>
        <dbReference type="Rhea" id="RHEA-COMP:14367"/>
        <dbReference type="Rhea" id="RHEA-COMP:14368"/>
        <dbReference type="ChEBI" id="CHEBI:15378"/>
        <dbReference type="ChEBI" id="CHEBI:57705"/>
        <dbReference type="ChEBI" id="CHEBI:58223"/>
        <dbReference type="ChEBI" id="CHEBI:59087"/>
        <dbReference type="ChEBI" id="CHEBI:60625"/>
        <dbReference type="EC" id="2.4.1.101"/>
    </reaction>
</comment>
<dbReference type="UniPathway" id="UPA00378"/>
<organism evidence="14 15">
    <name type="scientific">Homarus americanus</name>
    <name type="common">American lobster</name>
    <dbReference type="NCBI Taxonomy" id="6706"/>
    <lineage>
        <taxon>Eukaryota</taxon>
        <taxon>Metazoa</taxon>
        <taxon>Ecdysozoa</taxon>
        <taxon>Arthropoda</taxon>
        <taxon>Crustacea</taxon>
        <taxon>Multicrustacea</taxon>
        <taxon>Malacostraca</taxon>
        <taxon>Eumalacostraca</taxon>
        <taxon>Eucarida</taxon>
        <taxon>Decapoda</taxon>
        <taxon>Pleocyemata</taxon>
        <taxon>Astacidea</taxon>
        <taxon>Nephropoidea</taxon>
        <taxon>Nephropidae</taxon>
        <taxon>Homarus</taxon>
    </lineage>
</organism>
<evidence type="ECO:0000256" key="8">
    <source>
        <dbReference type="ARBA" id="ARBA00022968"/>
    </source>
</evidence>
<keyword evidence="8 13" id="KW-0735">Signal-anchor</keyword>
<dbReference type="GO" id="GO:0047223">
    <property type="term" value="F:beta-1,3-galactosyl-O-glycosyl-glycoprotein beta-1,3-N-acetylglucosaminyltransferase activity"/>
    <property type="evidence" value="ECO:0007669"/>
    <property type="project" value="TreeGrafter"/>
</dbReference>
<comment type="caution">
    <text evidence="14">The sequence shown here is derived from an EMBL/GenBank/DDBJ whole genome shotgun (WGS) entry which is preliminary data.</text>
</comment>
<keyword evidence="9 13" id="KW-1133">Transmembrane helix</keyword>
<comment type="subcellular location">
    <subcellularLocation>
        <location evidence="1 13">Golgi apparatus membrane</location>
        <topology evidence="1 13">Single-pass type II membrane protein</topology>
    </subcellularLocation>
</comment>
<evidence type="ECO:0000256" key="4">
    <source>
        <dbReference type="ARBA" id="ARBA00022676"/>
    </source>
</evidence>
<accession>A0A8J5MRK4</accession>
<evidence type="ECO:0000256" key="12">
    <source>
        <dbReference type="ARBA" id="ARBA00023211"/>
    </source>
</evidence>
<dbReference type="GO" id="GO:0030145">
    <property type="term" value="F:manganese ion binding"/>
    <property type="evidence" value="ECO:0007669"/>
    <property type="project" value="UniProtKB-UniRule"/>
</dbReference>
<dbReference type="Gene3D" id="3.90.550.10">
    <property type="entry name" value="Spore Coat Polysaccharide Biosynthesis Protein SpsA, Chain A"/>
    <property type="match status" value="1"/>
</dbReference>
<name>A0A8J5MRK4_HOMAM</name>
<evidence type="ECO:0000256" key="6">
    <source>
        <dbReference type="ARBA" id="ARBA00022692"/>
    </source>
</evidence>
<dbReference type="InterPro" id="IPR004139">
    <property type="entry name" value="Glyco_trans_13"/>
</dbReference>
<keyword evidence="4 13" id="KW-0328">Glycosyltransferase</keyword>
<dbReference type="EMBL" id="JAHLQT010029499">
    <property type="protein sequence ID" value="KAG7161330.1"/>
    <property type="molecule type" value="Genomic_DNA"/>
</dbReference>
<dbReference type="GO" id="GO:0003827">
    <property type="term" value="F:alpha-1,3-mannosylglycoprotein 2-beta-N-acetylglucosaminyltransferase activity"/>
    <property type="evidence" value="ECO:0007669"/>
    <property type="project" value="UniProtKB-UniRule"/>
</dbReference>
<dbReference type="InterPro" id="IPR052463">
    <property type="entry name" value="O-linked_mannose_GnT"/>
</dbReference>
<comment type="similarity">
    <text evidence="3 13">Belongs to the glycosyltransferase 13 family.</text>
</comment>
<keyword evidence="7 13" id="KW-0479">Metal-binding</keyword>
<feature type="transmembrane region" description="Helical" evidence="13">
    <location>
        <begin position="12"/>
        <end position="30"/>
    </location>
</feature>
<evidence type="ECO:0000313" key="14">
    <source>
        <dbReference type="EMBL" id="KAG7161330.1"/>
    </source>
</evidence>
<dbReference type="InterPro" id="IPR029044">
    <property type="entry name" value="Nucleotide-diphossugar_trans"/>
</dbReference>
<keyword evidence="15" id="KW-1185">Reference proteome</keyword>
<evidence type="ECO:0000256" key="11">
    <source>
        <dbReference type="ARBA" id="ARBA00023136"/>
    </source>
</evidence>
<keyword evidence="11 13" id="KW-0472">Membrane</keyword>
<dbReference type="GO" id="GO:0016266">
    <property type="term" value="P:protein O-linked glycosylation via N-acetyl-galactosamine"/>
    <property type="evidence" value="ECO:0007669"/>
    <property type="project" value="TreeGrafter"/>
</dbReference>
<dbReference type="PANTHER" id="PTHR46396:SF2">
    <property type="entry name" value="ILEI_PANDER DOMAIN-CONTAINING PROTEIN"/>
    <property type="match status" value="1"/>
</dbReference>
<comment type="pathway">
    <text evidence="2 13">Protein modification; protein glycosylation.</text>
</comment>
<evidence type="ECO:0000256" key="2">
    <source>
        <dbReference type="ARBA" id="ARBA00004922"/>
    </source>
</evidence>
<comment type="function">
    <text evidence="13">Initiates complex N-linked carbohydrate formation. Essential for the conversion of high-mannose to hybrid and complex N-glycans.</text>
</comment>
<keyword evidence="5" id="KW-0808">Transferase</keyword>